<gene>
    <name evidence="7" type="ORF">B1A_12982</name>
</gene>
<evidence type="ECO:0000313" key="7">
    <source>
        <dbReference type="EMBL" id="EQD51650.1"/>
    </source>
</evidence>
<feature type="transmembrane region" description="Helical" evidence="6">
    <location>
        <begin position="18"/>
        <end position="38"/>
    </location>
</feature>
<evidence type="ECO:0000256" key="3">
    <source>
        <dbReference type="ARBA" id="ARBA00022692"/>
    </source>
</evidence>
<feature type="transmembrane region" description="Helical" evidence="6">
    <location>
        <begin position="50"/>
        <end position="72"/>
    </location>
</feature>
<evidence type="ECO:0000256" key="4">
    <source>
        <dbReference type="ARBA" id="ARBA00022989"/>
    </source>
</evidence>
<accession>T1BBS2</accession>
<dbReference type="GO" id="GO:0005886">
    <property type="term" value="C:plasma membrane"/>
    <property type="evidence" value="ECO:0007669"/>
    <property type="project" value="UniProtKB-SubCell"/>
</dbReference>
<proteinExistence type="predicted"/>
<reference evidence="7" key="2">
    <citation type="journal article" date="2014" name="ISME J.">
        <title>Microbial stratification in low pH oxic and suboxic macroscopic growths along an acid mine drainage.</title>
        <authorList>
            <person name="Mendez-Garcia C."/>
            <person name="Mesa V."/>
            <person name="Sprenger R.R."/>
            <person name="Richter M."/>
            <person name="Diez M.S."/>
            <person name="Solano J."/>
            <person name="Bargiela R."/>
            <person name="Golyshina O.V."/>
            <person name="Manteca A."/>
            <person name="Ramos J.L."/>
            <person name="Gallego J.R."/>
            <person name="Llorente I."/>
            <person name="Martins Dos Santos V.A."/>
            <person name="Jensen O.N."/>
            <person name="Pelaez A.I."/>
            <person name="Sanchez J."/>
            <person name="Ferrer M."/>
        </authorList>
    </citation>
    <scope>NUCLEOTIDE SEQUENCE</scope>
</reference>
<evidence type="ECO:0000256" key="2">
    <source>
        <dbReference type="ARBA" id="ARBA00022475"/>
    </source>
</evidence>
<dbReference type="InterPro" id="IPR018383">
    <property type="entry name" value="UPF0324_pro"/>
</dbReference>
<protein>
    <submittedName>
        <fullName evidence="7">Protein belonging to Uncharacterized protein family UPF0324</fullName>
    </submittedName>
</protein>
<name>T1BBS2_9ZZZZ</name>
<evidence type="ECO:0000256" key="1">
    <source>
        <dbReference type="ARBA" id="ARBA00004651"/>
    </source>
</evidence>
<keyword evidence="4 6" id="KW-1133">Transmembrane helix</keyword>
<organism evidence="7">
    <name type="scientific">mine drainage metagenome</name>
    <dbReference type="NCBI Taxonomy" id="410659"/>
    <lineage>
        <taxon>unclassified sequences</taxon>
        <taxon>metagenomes</taxon>
        <taxon>ecological metagenomes</taxon>
    </lineage>
</organism>
<dbReference type="EMBL" id="AUZX01009476">
    <property type="protein sequence ID" value="EQD51650.1"/>
    <property type="molecule type" value="Genomic_DNA"/>
</dbReference>
<dbReference type="AlphaFoldDB" id="T1BBS2"/>
<evidence type="ECO:0000256" key="6">
    <source>
        <dbReference type="SAM" id="Phobius"/>
    </source>
</evidence>
<evidence type="ECO:0000256" key="5">
    <source>
        <dbReference type="ARBA" id="ARBA00023136"/>
    </source>
</evidence>
<dbReference type="Pfam" id="PF03601">
    <property type="entry name" value="Cons_hypoth698"/>
    <property type="match status" value="1"/>
</dbReference>
<comment type="subcellular location">
    <subcellularLocation>
        <location evidence="1">Cell membrane</location>
        <topology evidence="1">Multi-pass membrane protein</topology>
    </subcellularLocation>
</comment>
<keyword evidence="2" id="KW-1003">Cell membrane</keyword>
<sequence>MASGIRTAGLIPNDWQPYVAELATFMIVMALTSIGLSADLRRMAATGARPILLGTGVWAAVAISSLIVQRALGQI</sequence>
<comment type="caution">
    <text evidence="7">The sequence shown here is derived from an EMBL/GenBank/DDBJ whole genome shotgun (WGS) entry which is preliminary data.</text>
</comment>
<keyword evidence="5 6" id="KW-0472">Membrane</keyword>
<reference evidence="7" key="1">
    <citation type="submission" date="2013-08" db="EMBL/GenBank/DDBJ databases">
        <authorList>
            <person name="Mendez C."/>
            <person name="Richter M."/>
            <person name="Ferrer M."/>
            <person name="Sanchez J."/>
        </authorList>
    </citation>
    <scope>NUCLEOTIDE SEQUENCE</scope>
</reference>
<keyword evidence="3 6" id="KW-0812">Transmembrane</keyword>